<reference evidence="2 3" key="1">
    <citation type="submission" date="2017-12" db="EMBL/GenBank/DDBJ databases">
        <title>Comparative genomics of Botrytis spp.</title>
        <authorList>
            <person name="Valero-Jimenez C.A."/>
            <person name="Tapia P."/>
            <person name="Veloso J."/>
            <person name="Silva-Moreno E."/>
            <person name="Staats M."/>
            <person name="Valdes J.H."/>
            <person name="Van Kan J.A.L."/>
        </authorList>
    </citation>
    <scope>NUCLEOTIDE SEQUENCE [LARGE SCALE GENOMIC DNA]</scope>
    <source>
        <strain evidence="2 3">Bt9001</strain>
    </source>
</reference>
<dbReference type="EMBL" id="PQXH01000006">
    <property type="protein sequence ID" value="TGO19051.1"/>
    <property type="molecule type" value="Genomic_DNA"/>
</dbReference>
<evidence type="ECO:0000313" key="3">
    <source>
        <dbReference type="Proteomes" id="UP000297777"/>
    </source>
</evidence>
<dbReference type="Proteomes" id="UP000297777">
    <property type="component" value="Unassembled WGS sequence"/>
</dbReference>
<organism evidence="2 3">
    <name type="scientific">Botrytis tulipae</name>
    <dbReference type="NCBI Taxonomy" id="87230"/>
    <lineage>
        <taxon>Eukaryota</taxon>
        <taxon>Fungi</taxon>
        <taxon>Dikarya</taxon>
        <taxon>Ascomycota</taxon>
        <taxon>Pezizomycotina</taxon>
        <taxon>Leotiomycetes</taxon>
        <taxon>Helotiales</taxon>
        <taxon>Sclerotiniaceae</taxon>
        <taxon>Botrytis</taxon>
    </lineage>
</organism>
<feature type="compositionally biased region" description="Basic and acidic residues" evidence="1">
    <location>
        <begin position="18"/>
        <end position="28"/>
    </location>
</feature>
<gene>
    <name evidence="2" type="ORF">BTUL_0006g00860</name>
</gene>
<feature type="region of interest" description="Disordered" evidence="1">
    <location>
        <begin position="1"/>
        <end position="91"/>
    </location>
</feature>
<dbReference type="AlphaFoldDB" id="A0A4Z1FCE1"/>
<evidence type="ECO:0000256" key="1">
    <source>
        <dbReference type="SAM" id="MobiDB-lite"/>
    </source>
</evidence>
<keyword evidence="3" id="KW-1185">Reference proteome</keyword>
<evidence type="ECO:0000313" key="2">
    <source>
        <dbReference type="EMBL" id="TGO19051.1"/>
    </source>
</evidence>
<dbReference type="OrthoDB" id="3560632at2759"/>
<protein>
    <submittedName>
        <fullName evidence="2">Uncharacterized protein</fullName>
    </submittedName>
</protein>
<sequence length="174" mass="20226">MRRSSHHSSSSTAPLLGDKNKSNEPSGRHREKIYAIGSEKRHQATSTSGKKEEKPRNPEDSYRPIKTSDQKAHERKQESSKGKKYPPDPITLLRCRSHRSNIRSKIRVTQRTMEIEERESITGRNPWEHWKENIDRLEELHEKILKLEDAGLSPRKANQELDELLKSNKDLFAP</sequence>
<proteinExistence type="predicted"/>
<comment type="caution">
    <text evidence="2">The sequence shown here is derived from an EMBL/GenBank/DDBJ whole genome shotgun (WGS) entry which is preliminary data.</text>
</comment>
<feature type="compositionally biased region" description="Basic and acidic residues" evidence="1">
    <location>
        <begin position="49"/>
        <end position="81"/>
    </location>
</feature>
<name>A0A4Z1FCE1_9HELO</name>
<accession>A0A4Z1FCE1</accession>